<dbReference type="EMBL" id="JACVDC010000047">
    <property type="protein sequence ID" value="MBC9797135.1"/>
    <property type="molecule type" value="Genomic_DNA"/>
</dbReference>
<feature type="transmembrane region" description="Helical" evidence="1">
    <location>
        <begin position="93"/>
        <end position="111"/>
    </location>
</feature>
<organism evidence="2 3">
    <name type="scientific">Sinomicrobium weinanense</name>
    <dbReference type="NCBI Taxonomy" id="2842200"/>
    <lineage>
        <taxon>Bacteria</taxon>
        <taxon>Pseudomonadati</taxon>
        <taxon>Bacteroidota</taxon>
        <taxon>Flavobacteriia</taxon>
        <taxon>Flavobacteriales</taxon>
        <taxon>Flavobacteriaceae</taxon>
        <taxon>Sinomicrobium</taxon>
    </lineage>
</organism>
<dbReference type="RefSeq" id="WP_187966273.1">
    <property type="nucleotide sequence ID" value="NZ_JACVDC010000047.1"/>
</dbReference>
<dbReference type="Proteomes" id="UP000653730">
    <property type="component" value="Unassembled WGS sequence"/>
</dbReference>
<comment type="caution">
    <text evidence="2">The sequence shown here is derived from an EMBL/GenBank/DDBJ whole genome shotgun (WGS) entry which is preliminary data.</text>
</comment>
<reference evidence="2 3" key="1">
    <citation type="submission" date="2020-09" db="EMBL/GenBank/DDBJ databases">
        <title>Sinomicrobium weinanense sp. nov., a halophilic bacteria isolated from saline-alkali soil.</title>
        <authorList>
            <person name="Wu P."/>
            <person name="Ren H."/>
            <person name="Mei Y."/>
            <person name="Liang Y."/>
            <person name="Chen Z."/>
        </authorList>
    </citation>
    <scope>NUCLEOTIDE SEQUENCE [LARGE SCALE GENOMIC DNA]</scope>
    <source>
        <strain evidence="2 3">FJxs</strain>
    </source>
</reference>
<keyword evidence="1" id="KW-1133">Transmembrane helix</keyword>
<keyword evidence="3" id="KW-1185">Reference proteome</keyword>
<evidence type="ECO:0000313" key="3">
    <source>
        <dbReference type="Proteomes" id="UP000653730"/>
    </source>
</evidence>
<keyword evidence="1" id="KW-0472">Membrane</keyword>
<proteinExistence type="predicted"/>
<gene>
    <name evidence="2" type="ORF">IBL28_14245</name>
</gene>
<dbReference type="AlphaFoldDB" id="A0A926JTD1"/>
<evidence type="ECO:0000256" key="1">
    <source>
        <dbReference type="SAM" id="Phobius"/>
    </source>
</evidence>
<sequence length="231" mass="26406">MWIRVSKTSVKQVDAAHLKNPKNPGTPMTLNLYQAESRTVFFVIKSKKAIGEYLETPTGRRIPKRKWSPQMEELSRSQSAMVSPLKGGFKVTLLGWPVLLLVIYLIGNAVYETATLPARKKAYEQEMAELATVHEGEIYFGRYRVYKEKGNFMDSKESGFGWFKVIKVEDDTYHIAKSVEISDIAKPKEELNSSDFEEESFVVKAKELEAYHKAFASEDRLVEIVLSEKKE</sequence>
<evidence type="ECO:0000313" key="2">
    <source>
        <dbReference type="EMBL" id="MBC9797135.1"/>
    </source>
</evidence>
<keyword evidence="1" id="KW-0812">Transmembrane</keyword>
<name>A0A926JTD1_9FLAO</name>
<protein>
    <submittedName>
        <fullName evidence="2">Uncharacterized protein</fullName>
    </submittedName>
</protein>
<accession>A0A926JTD1</accession>